<dbReference type="Gene3D" id="3.40.50.10490">
    <property type="entry name" value="Glucose-6-phosphate isomerase like protein, domain 1"/>
    <property type="match status" value="1"/>
</dbReference>
<keyword evidence="10" id="KW-1133">Transmembrane helix</keyword>
<dbReference type="STRING" id="77166.N6TE21"/>
<dbReference type="Pfam" id="PF26585">
    <property type="entry name" value="STX17_N"/>
    <property type="match status" value="1"/>
</dbReference>
<dbReference type="CDD" id="cd01425">
    <property type="entry name" value="RPS2"/>
    <property type="match status" value="1"/>
</dbReference>
<keyword evidence="4" id="KW-0496">Mitochondrion</keyword>
<gene>
    <name evidence="13" type="ORF">D910_03440</name>
    <name evidence="12" type="ORF">YQE_04966</name>
</gene>
<evidence type="ECO:0000256" key="2">
    <source>
        <dbReference type="ARBA" id="ARBA00006242"/>
    </source>
</evidence>
<evidence type="ECO:0000256" key="5">
    <source>
        <dbReference type="ARBA" id="ARBA00023274"/>
    </source>
</evidence>
<evidence type="ECO:0000256" key="3">
    <source>
        <dbReference type="ARBA" id="ARBA00022980"/>
    </source>
</evidence>
<keyword evidence="9" id="KW-0175">Coiled coil</keyword>
<dbReference type="PRINTS" id="PR00395">
    <property type="entry name" value="RIBOSOMALS2"/>
</dbReference>
<keyword evidence="10" id="KW-0472">Membrane</keyword>
<evidence type="ECO:0000313" key="12">
    <source>
        <dbReference type="EMBL" id="ENN78599.1"/>
    </source>
</evidence>
<dbReference type="Gene3D" id="1.20.5.110">
    <property type="match status" value="1"/>
</dbReference>
<dbReference type="SUPFAM" id="SSF52313">
    <property type="entry name" value="Ribosomal protein S2"/>
    <property type="match status" value="1"/>
</dbReference>
<protein>
    <recommendedName>
        <fullName evidence="7">Small ribosomal subunit protein uS2m</fullName>
    </recommendedName>
    <alternativeName>
        <fullName evidence="8">28S ribosomal protein S2, mitochondrial</fullName>
    </alternativeName>
</protein>
<dbReference type="GO" id="GO:0005763">
    <property type="term" value="C:mitochondrial small ribosomal subunit"/>
    <property type="evidence" value="ECO:0007669"/>
    <property type="project" value="UniProtKB-ARBA"/>
</dbReference>
<comment type="subcellular location">
    <subcellularLocation>
        <location evidence="1">Mitochondrion</location>
    </subcellularLocation>
</comment>
<evidence type="ECO:0000256" key="6">
    <source>
        <dbReference type="ARBA" id="ARBA00059792"/>
    </source>
</evidence>
<feature type="non-terminal residue" evidence="12">
    <location>
        <position position="1"/>
    </location>
</feature>
<dbReference type="InterPro" id="IPR028676">
    <property type="entry name" value="STX17_SNARE"/>
</dbReference>
<feature type="transmembrane region" description="Helical" evidence="10">
    <location>
        <begin position="493"/>
        <end position="512"/>
    </location>
</feature>
<dbReference type="InterPro" id="IPR023591">
    <property type="entry name" value="Ribosomal_uS2_flav_dom_sf"/>
</dbReference>
<evidence type="ECO:0000313" key="14">
    <source>
        <dbReference type="Proteomes" id="UP000030742"/>
    </source>
</evidence>
<evidence type="ECO:0000313" key="13">
    <source>
        <dbReference type="EMBL" id="ERL86026.1"/>
    </source>
</evidence>
<evidence type="ECO:0000256" key="9">
    <source>
        <dbReference type="SAM" id="Coils"/>
    </source>
</evidence>
<dbReference type="InterPro" id="IPR010989">
    <property type="entry name" value="SNARE"/>
</dbReference>
<dbReference type="GO" id="GO:0006412">
    <property type="term" value="P:translation"/>
    <property type="evidence" value="ECO:0007669"/>
    <property type="project" value="InterPro"/>
</dbReference>
<name>N6TE21_DENPD</name>
<dbReference type="SUPFAM" id="SSF47661">
    <property type="entry name" value="t-snare proteins"/>
    <property type="match status" value="1"/>
</dbReference>
<evidence type="ECO:0000256" key="10">
    <source>
        <dbReference type="SAM" id="Phobius"/>
    </source>
</evidence>
<keyword evidence="10" id="KW-0812">Transmembrane</keyword>
<proteinExistence type="inferred from homology"/>
<feature type="domain" description="T-SNARE coiled-coil homology" evidence="11">
    <location>
        <begin position="400"/>
        <end position="462"/>
    </location>
</feature>
<evidence type="ECO:0000259" key="11">
    <source>
        <dbReference type="PROSITE" id="PS50192"/>
    </source>
</evidence>
<dbReference type="Proteomes" id="UP000030742">
    <property type="component" value="Unassembled WGS sequence"/>
</dbReference>
<keyword evidence="5" id="KW-0687">Ribonucleoprotein</keyword>
<dbReference type="InterPro" id="IPR001865">
    <property type="entry name" value="Ribosomal_uS2"/>
</dbReference>
<dbReference type="PANTHER" id="PTHR12534:SF0">
    <property type="entry name" value="SMALL RIBOSOMAL SUBUNIT PROTEIN US2M"/>
    <property type="match status" value="1"/>
</dbReference>
<dbReference type="Pfam" id="PF00318">
    <property type="entry name" value="Ribosomal_S2"/>
    <property type="match status" value="1"/>
</dbReference>
<dbReference type="OrthoDB" id="10035606at2759"/>
<comment type="similarity">
    <text evidence="2">Belongs to the universal ribosomal protein uS2 family.</text>
</comment>
<evidence type="ECO:0000256" key="1">
    <source>
        <dbReference type="ARBA" id="ARBA00004173"/>
    </source>
</evidence>
<feature type="coiled-coil region" evidence="9">
    <location>
        <begin position="305"/>
        <end position="451"/>
    </location>
</feature>
<dbReference type="GO" id="GO:0005743">
    <property type="term" value="C:mitochondrial inner membrane"/>
    <property type="evidence" value="ECO:0007669"/>
    <property type="project" value="UniProtKB-ARBA"/>
</dbReference>
<dbReference type="HAMAP" id="MF_00291_B">
    <property type="entry name" value="Ribosomal_uS2_B"/>
    <property type="match status" value="1"/>
</dbReference>
<dbReference type="CDD" id="cd15846">
    <property type="entry name" value="SNARE_syntaxin17"/>
    <property type="match status" value="1"/>
</dbReference>
<evidence type="ECO:0000256" key="7">
    <source>
        <dbReference type="ARBA" id="ARBA00071390"/>
    </source>
</evidence>
<dbReference type="InterPro" id="IPR000727">
    <property type="entry name" value="T_SNARE_dom"/>
</dbReference>
<dbReference type="GO" id="GO:0003735">
    <property type="term" value="F:structural constituent of ribosome"/>
    <property type="evidence" value="ECO:0007669"/>
    <property type="project" value="InterPro"/>
</dbReference>
<evidence type="ECO:0000256" key="8">
    <source>
        <dbReference type="ARBA" id="ARBA00083109"/>
    </source>
</evidence>
<sequence length="546" mass="61465">MLKIRNVLNFAEKCSTRTRLLSSGAPQIAPAIDEPGPKESVKTEVLKHPDYFSVRDIFTVKDLFDARVHYGHREGSLESRMLPYIYGSRLGHIVFDLDKTAQYLRQALNITAHIAYRDGIVLFFMRQPQNAHLVETCAKECGEFAHTRFWRGGIFTNAEKQFGAVTRLPDLCIFFNTLTTILSQHTAVRDSAKMGIPTIGIVDSNCNPNLITYPVPGNDDSPAAIEFYCRVFKEAILRGKTKRKEHEAFPSIIKQPLKFVEIPLNKFSEEVIPHHQRMLEQHKVYVHKLIALNNTTQLVKEIKDKKRAIKQLRDLLYELDTLRTQVEDNDLDPFDTKTMPLRSSILKLTKTYQDLEKAADKLIAKNQPGSPPEPSPNERFNPFEGASHIQIQADLDEIKLQNEQARLNRVQEIEQTSNDLKEMHRDLHQLVRDQGEQVDEIEIDVAAAEQNVQSGFLNIVKANKLNAVAYPATGAFMGTLLAGPIGFLAGFKIGGLAAIGCAFAGYAGGTLLKKQKDIDVNEAEHVINNENNENHTTVSENGKKDM</sequence>
<dbReference type="EMBL" id="KB631777">
    <property type="protein sequence ID" value="ERL86026.1"/>
    <property type="molecule type" value="Genomic_DNA"/>
</dbReference>
<comment type="function">
    <text evidence="6">Required for mitoribosome formation and stability, and mitochondrial translation.</text>
</comment>
<dbReference type="FunFam" id="3.40.50.10490:FF:000026">
    <property type="entry name" value="28S ribosomal protein S2, mitochondrial"/>
    <property type="match status" value="1"/>
</dbReference>
<dbReference type="EMBL" id="KB740860">
    <property type="protein sequence ID" value="ENN78599.1"/>
    <property type="molecule type" value="Genomic_DNA"/>
</dbReference>
<keyword evidence="3" id="KW-0689">Ribosomal protein</keyword>
<dbReference type="AlphaFoldDB" id="N6TE21"/>
<dbReference type="InterPro" id="IPR059001">
    <property type="entry name" value="STX17_N"/>
</dbReference>
<dbReference type="InterPro" id="IPR005706">
    <property type="entry name" value="Ribosomal_uS2_bac/mit/plastid"/>
</dbReference>
<dbReference type="PANTHER" id="PTHR12534">
    <property type="entry name" value="30S RIBOSOMAL PROTEIN S2 PROKARYOTIC AND ORGANELLAR"/>
    <property type="match status" value="1"/>
</dbReference>
<organism evidence="12">
    <name type="scientific">Dendroctonus ponderosae</name>
    <name type="common">Mountain pine beetle</name>
    <dbReference type="NCBI Taxonomy" id="77166"/>
    <lineage>
        <taxon>Eukaryota</taxon>
        <taxon>Metazoa</taxon>
        <taxon>Ecdysozoa</taxon>
        <taxon>Arthropoda</taxon>
        <taxon>Hexapoda</taxon>
        <taxon>Insecta</taxon>
        <taxon>Pterygota</taxon>
        <taxon>Neoptera</taxon>
        <taxon>Endopterygota</taxon>
        <taxon>Coleoptera</taxon>
        <taxon>Polyphaga</taxon>
        <taxon>Cucujiformia</taxon>
        <taxon>Curculionidae</taxon>
        <taxon>Scolytinae</taxon>
        <taxon>Dendroctonus</taxon>
    </lineage>
</organism>
<dbReference type="SMART" id="SM00397">
    <property type="entry name" value="t_SNARE"/>
    <property type="match status" value="1"/>
</dbReference>
<dbReference type="GO" id="GO:0016192">
    <property type="term" value="P:vesicle-mediated transport"/>
    <property type="evidence" value="ECO:0007669"/>
    <property type="project" value="InterPro"/>
</dbReference>
<dbReference type="HOGENOM" id="CLU_499002_0_0_1"/>
<dbReference type="PROSITE" id="PS50192">
    <property type="entry name" value="T_SNARE"/>
    <property type="match status" value="1"/>
</dbReference>
<evidence type="ECO:0000256" key="4">
    <source>
        <dbReference type="ARBA" id="ARBA00023128"/>
    </source>
</evidence>
<accession>N6TE21</accession>
<reference evidence="12 14" key="1">
    <citation type="journal article" date="2013" name="Genome Biol.">
        <title>Draft genome of the mountain pine beetle, Dendroctonus ponderosae Hopkins, a major forest pest.</title>
        <authorList>
            <person name="Keeling C.I."/>
            <person name="Yuen M.M."/>
            <person name="Liao N.Y."/>
            <person name="Docking T.R."/>
            <person name="Chan S.K."/>
            <person name="Taylor G.A."/>
            <person name="Palmquist D.L."/>
            <person name="Jackman S.D."/>
            <person name="Nguyen A."/>
            <person name="Li M."/>
            <person name="Henderson H."/>
            <person name="Janes J.K."/>
            <person name="Zhao Y."/>
            <person name="Pandoh P."/>
            <person name="Moore R."/>
            <person name="Sperling F.A."/>
            <person name="Huber D.P."/>
            <person name="Birol I."/>
            <person name="Jones S.J."/>
            <person name="Bohlmann J."/>
        </authorList>
    </citation>
    <scope>NUCLEOTIDE SEQUENCE</scope>
</reference>